<dbReference type="PANTHER" id="PTHR28511">
    <property type="entry name" value="ENDONUCLEASE V"/>
    <property type="match status" value="1"/>
</dbReference>
<dbReference type="GO" id="GO:0006281">
    <property type="term" value="P:DNA repair"/>
    <property type="evidence" value="ECO:0007669"/>
    <property type="project" value="UniProtKB-UniRule"/>
</dbReference>
<dbReference type="GO" id="GO:0003727">
    <property type="term" value="F:single-stranded RNA binding"/>
    <property type="evidence" value="ECO:0007669"/>
    <property type="project" value="TreeGrafter"/>
</dbReference>
<evidence type="ECO:0000256" key="5">
    <source>
        <dbReference type="ARBA" id="ARBA00022801"/>
    </source>
</evidence>
<keyword evidence="6" id="KW-0479">Metal-binding</keyword>
<name>A0A2A8CUP6_9BACT</name>
<evidence type="ECO:0000256" key="6">
    <source>
        <dbReference type="HAMAP-Rule" id="MF_00801"/>
    </source>
</evidence>
<dbReference type="EC" id="3.1.21.7" evidence="6"/>
<comment type="subcellular location">
    <subcellularLocation>
        <location evidence="1 6">Cytoplasm</location>
    </subcellularLocation>
</comment>
<reference evidence="7 8" key="1">
    <citation type="submission" date="2017-10" db="EMBL/GenBank/DDBJ databases">
        <title>Draft genome of Longibacter Salinarum.</title>
        <authorList>
            <person name="Goh K.M."/>
            <person name="Shamsir M.S."/>
            <person name="Lim S.W."/>
        </authorList>
    </citation>
    <scope>NUCLEOTIDE SEQUENCE [LARGE SCALE GENOMIC DNA]</scope>
    <source>
        <strain evidence="7 8">KCTC 52045</strain>
    </source>
</reference>
<comment type="function">
    <text evidence="6">DNA repair enzyme involved in the repair of deaminated bases. Selectively cleaves double-stranded DNA at the second phosphodiester bond 3' to a deoxyinosine leaving behind the intact lesion on the nicked DNA.</text>
</comment>
<dbReference type="Proteomes" id="UP000220102">
    <property type="component" value="Unassembled WGS sequence"/>
</dbReference>
<dbReference type="CDD" id="cd06559">
    <property type="entry name" value="Endonuclease_V"/>
    <property type="match status" value="1"/>
</dbReference>
<dbReference type="Gene3D" id="3.30.2170.10">
    <property type="entry name" value="archaeoglobus fulgidus dsm 4304 superfamily"/>
    <property type="match status" value="1"/>
</dbReference>
<dbReference type="AlphaFoldDB" id="A0A2A8CUP6"/>
<comment type="cofactor">
    <cofactor evidence="6">
        <name>Mg(2+)</name>
        <dbReference type="ChEBI" id="CHEBI:18420"/>
    </cofactor>
</comment>
<evidence type="ECO:0000313" key="7">
    <source>
        <dbReference type="EMBL" id="PEN11271.1"/>
    </source>
</evidence>
<dbReference type="InterPro" id="IPR007581">
    <property type="entry name" value="Endonuclease-V"/>
</dbReference>
<dbReference type="OrthoDB" id="9790916at2"/>
<dbReference type="EMBL" id="PDEQ01000010">
    <property type="protein sequence ID" value="PEN11271.1"/>
    <property type="molecule type" value="Genomic_DNA"/>
</dbReference>
<keyword evidence="3 6" id="KW-0540">Nuclease</keyword>
<dbReference type="GO" id="GO:0016891">
    <property type="term" value="F:RNA endonuclease activity producing 5'-phosphomonoesters, hydrolytic mechanism"/>
    <property type="evidence" value="ECO:0007669"/>
    <property type="project" value="TreeGrafter"/>
</dbReference>
<sequence length="230" mass="25029">MSLPIVHAHEWDVSTAEARTIQEQLASKVQTTHLDETYDRPVRTIAGIDVSIRGGIAQAAVSVLELPDLSVAAESVHRCDIPFPYVPGYLSFREMPAILPALDQLAQDMGALPDVLVTDSQGRAHPRRFGLACHLGVVLNHPSFGVAKSILTGEPLGTLSTEKGSTVPLVDGDEQVGVALRTRANVNPVYVSIGHRITLEEAIDLTLRVSPRYKIPETTRHAHRLSRQET</sequence>
<evidence type="ECO:0000256" key="3">
    <source>
        <dbReference type="ARBA" id="ARBA00022722"/>
    </source>
</evidence>
<evidence type="ECO:0000256" key="1">
    <source>
        <dbReference type="ARBA" id="ARBA00004496"/>
    </source>
</evidence>
<protein>
    <recommendedName>
        <fullName evidence="6">Endonuclease V</fullName>
        <ecNumber evidence="6">3.1.21.7</ecNumber>
    </recommendedName>
    <alternativeName>
        <fullName evidence="6">Deoxyinosine 3'endonuclease</fullName>
    </alternativeName>
    <alternativeName>
        <fullName evidence="6">Deoxyribonuclease V</fullName>
        <shortName evidence="6">DNase V</shortName>
    </alternativeName>
</protein>
<dbReference type="RefSeq" id="WP_098078283.1">
    <property type="nucleotide sequence ID" value="NZ_PDEQ01000010.1"/>
</dbReference>
<keyword evidence="8" id="KW-1185">Reference proteome</keyword>
<keyword evidence="5 6" id="KW-0378">Hydrolase</keyword>
<comment type="catalytic activity">
    <reaction evidence="6">
        <text>Endonucleolytic cleavage at apurinic or apyrimidinic sites to products with a 5'-phosphate.</text>
        <dbReference type="EC" id="3.1.21.7"/>
    </reaction>
</comment>
<keyword evidence="6" id="KW-0227">DNA damage</keyword>
<keyword evidence="6" id="KW-0234">DNA repair</keyword>
<evidence type="ECO:0000313" key="8">
    <source>
        <dbReference type="Proteomes" id="UP000220102"/>
    </source>
</evidence>
<evidence type="ECO:0000256" key="4">
    <source>
        <dbReference type="ARBA" id="ARBA00022759"/>
    </source>
</evidence>
<dbReference type="PANTHER" id="PTHR28511:SF1">
    <property type="entry name" value="ENDONUCLEASE V"/>
    <property type="match status" value="1"/>
</dbReference>
<feature type="site" description="Interaction with target DNA" evidence="6">
    <location>
        <position position="85"/>
    </location>
</feature>
<dbReference type="HAMAP" id="MF_00801">
    <property type="entry name" value="Endonuclease_5"/>
    <property type="match status" value="1"/>
</dbReference>
<accession>A0A2A8CUP6</accession>
<dbReference type="GO" id="GO:0000287">
    <property type="term" value="F:magnesium ion binding"/>
    <property type="evidence" value="ECO:0007669"/>
    <property type="project" value="UniProtKB-UniRule"/>
</dbReference>
<feature type="binding site" evidence="6">
    <location>
        <position position="49"/>
    </location>
    <ligand>
        <name>Mg(2+)</name>
        <dbReference type="ChEBI" id="CHEBI:18420"/>
    </ligand>
</feature>
<comment type="caution">
    <text evidence="7">The sequence shown here is derived from an EMBL/GenBank/DDBJ whole genome shotgun (WGS) entry which is preliminary data.</text>
</comment>
<proteinExistence type="inferred from homology"/>
<evidence type="ECO:0000256" key="2">
    <source>
        <dbReference type="ARBA" id="ARBA00022490"/>
    </source>
</evidence>
<comment type="similarity">
    <text evidence="6">Belongs to the endonuclease V family.</text>
</comment>
<keyword evidence="2 6" id="KW-0963">Cytoplasm</keyword>
<keyword evidence="6" id="KW-0460">Magnesium</keyword>
<dbReference type="GO" id="GO:0005737">
    <property type="term" value="C:cytoplasm"/>
    <property type="evidence" value="ECO:0007669"/>
    <property type="project" value="UniProtKB-SubCell"/>
</dbReference>
<dbReference type="Pfam" id="PF04493">
    <property type="entry name" value="Endonuclease_5"/>
    <property type="match status" value="1"/>
</dbReference>
<gene>
    <name evidence="6" type="primary">nfi</name>
    <name evidence="7" type="ORF">CRI94_15890</name>
</gene>
<organism evidence="7 8">
    <name type="scientific">Longibacter salinarum</name>
    <dbReference type="NCBI Taxonomy" id="1850348"/>
    <lineage>
        <taxon>Bacteria</taxon>
        <taxon>Pseudomonadati</taxon>
        <taxon>Rhodothermota</taxon>
        <taxon>Rhodothermia</taxon>
        <taxon>Rhodothermales</taxon>
        <taxon>Salisaetaceae</taxon>
        <taxon>Longibacter</taxon>
    </lineage>
</organism>
<dbReference type="GO" id="GO:0043737">
    <property type="term" value="F:deoxyribonuclease V activity"/>
    <property type="evidence" value="ECO:0007669"/>
    <property type="project" value="UniProtKB-UniRule"/>
</dbReference>
<feature type="binding site" evidence="6">
    <location>
        <position position="119"/>
    </location>
    <ligand>
        <name>Mg(2+)</name>
        <dbReference type="ChEBI" id="CHEBI:18420"/>
    </ligand>
</feature>
<keyword evidence="4 6" id="KW-0255">Endonuclease</keyword>